<dbReference type="Proteomes" id="UP000288805">
    <property type="component" value="Unassembled WGS sequence"/>
</dbReference>
<dbReference type="EMBL" id="QGNW01001253">
    <property type="protein sequence ID" value="RVW48448.1"/>
    <property type="molecule type" value="Genomic_DNA"/>
</dbReference>
<organism evidence="1 2">
    <name type="scientific">Vitis vinifera</name>
    <name type="common">Grape</name>
    <dbReference type="NCBI Taxonomy" id="29760"/>
    <lineage>
        <taxon>Eukaryota</taxon>
        <taxon>Viridiplantae</taxon>
        <taxon>Streptophyta</taxon>
        <taxon>Embryophyta</taxon>
        <taxon>Tracheophyta</taxon>
        <taxon>Spermatophyta</taxon>
        <taxon>Magnoliopsida</taxon>
        <taxon>eudicotyledons</taxon>
        <taxon>Gunneridae</taxon>
        <taxon>Pentapetalae</taxon>
        <taxon>rosids</taxon>
        <taxon>Vitales</taxon>
        <taxon>Vitaceae</taxon>
        <taxon>Viteae</taxon>
        <taxon>Vitis</taxon>
    </lineage>
</organism>
<proteinExistence type="predicted"/>
<comment type="caution">
    <text evidence="1">The sequence shown here is derived from an EMBL/GenBank/DDBJ whole genome shotgun (WGS) entry which is preliminary data.</text>
</comment>
<accession>A0A438ELE5</accession>
<dbReference type="AlphaFoldDB" id="A0A438ELE5"/>
<sequence>MWNECLGTTGKMSTESFPCYLSFYWQGQGKIISVSYLNLKTFLSFFHFYFSYMKYSPGSLLFEICQKLGLRFLFPVSKADREGASSVKEVYASWVFEISIGERLLNSGRSTNMAGFLRKLLPTLPSNHDDDDNHHSMEYSFAMEYHGPPVTYDVPLAVPVDIDQVPTAAAVVSASLVDNLSVRLSNQL</sequence>
<name>A0A438ELE5_VITVI</name>
<gene>
    <name evidence="1" type="ORF">CK203_088308</name>
</gene>
<evidence type="ECO:0000313" key="1">
    <source>
        <dbReference type="EMBL" id="RVW48448.1"/>
    </source>
</evidence>
<evidence type="ECO:0000313" key="2">
    <source>
        <dbReference type="Proteomes" id="UP000288805"/>
    </source>
</evidence>
<reference evidence="1 2" key="1">
    <citation type="journal article" date="2018" name="PLoS Genet.">
        <title>Population sequencing reveals clonal diversity and ancestral inbreeding in the grapevine cultivar Chardonnay.</title>
        <authorList>
            <person name="Roach M.J."/>
            <person name="Johnson D.L."/>
            <person name="Bohlmann J."/>
            <person name="van Vuuren H.J."/>
            <person name="Jones S.J."/>
            <person name="Pretorius I.S."/>
            <person name="Schmidt S.A."/>
            <person name="Borneman A.R."/>
        </authorList>
    </citation>
    <scope>NUCLEOTIDE SEQUENCE [LARGE SCALE GENOMIC DNA]</scope>
    <source>
        <strain evidence="2">cv. Chardonnay</strain>
        <tissue evidence="1">Leaf</tissue>
    </source>
</reference>
<protein>
    <submittedName>
        <fullName evidence="1">Uncharacterized protein</fullName>
    </submittedName>
</protein>